<keyword evidence="3" id="KW-0808">Transferase</keyword>
<feature type="transmembrane region" description="Helical" evidence="7">
    <location>
        <begin position="6"/>
        <end position="26"/>
    </location>
</feature>
<comment type="caution">
    <text evidence="9">The sequence shown here is derived from an EMBL/GenBank/DDBJ whole genome shotgun (WGS) entry which is preliminary data.</text>
</comment>
<evidence type="ECO:0000256" key="3">
    <source>
        <dbReference type="ARBA" id="ARBA00022679"/>
    </source>
</evidence>
<comment type="similarity">
    <text evidence="2">Belongs to the bacterial sugar transferase family.</text>
</comment>
<organism evidence="9 10">
    <name type="scientific">Mucilaginibacter phyllosphaerae</name>
    <dbReference type="NCBI Taxonomy" id="1812349"/>
    <lineage>
        <taxon>Bacteria</taxon>
        <taxon>Pseudomonadati</taxon>
        <taxon>Bacteroidota</taxon>
        <taxon>Sphingobacteriia</taxon>
        <taxon>Sphingobacteriales</taxon>
        <taxon>Sphingobacteriaceae</taxon>
        <taxon>Mucilaginibacter</taxon>
    </lineage>
</organism>
<dbReference type="Proteomes" id="UP000583101">
    <property type="component" value="Unassembled WGS sequence"/>
</dbReference>
<evidence type="ECO:0000313" key="10">
    <source>
        <dbReference type="Proteomes" id="UP000583101"/>
    </source>
</evidence>
<name>A0ABR6I9H3_9SPHI</name>
<dbReference type="EMBL" id="JACIEG010000004">
    <property type="protein sequence ID" value="MBB3969701.1"/>
    <property type="molecule type" value="Genomic_DNA"/>
</dbReference>
<dbReference type="InterPro" id="IPR017475">
    <property type="entry name" value="EPS_sugar_tfrase"/>
</dbReference>
<feature type="domain" description="Bacterial sugar transferase" evidence="8">
    <location>
        <begin position="157"/>
        <end position="339"/>
    </location>
</feature>
<keyword evidence="10" id="KW-1185">Reference proteome</keyword>
<evidence type="ECO:0000256" key="1">
    <source>
        <dbReference type="ARBA" id="ARBA00004141"/>
    </source>
</evidence>
<evidence type="ECO:0000256" key="5">
    <source>
        <dbReference type="ARBA" id="ARBA00022989"/>
    </source>
</evidence>
<protein>
    <submittedName>
        <fullName evidence="9">Exopolysaccharide biosynthesis polyprenyl glycosylphosphotransferase</fullName>
    </submittedName>
</protein>
<reference evidence="9 10" key="1">
    <citation type="submission" date="2020-08" db="EMBL/GenBank/DDBJ databases">
        <title>Genomic Encyclopedia of Type Strains, Phase IV (KMG-IV): sequencing the most valuable type-strain genomes for metagenomic binning, comparative biology and taxonomic classification.</title>
        <authorList>
            <person name="Goeker M."/>
        </authorList>
    </citation>
    <scope>NUCLEOTIDE SEQUENCE [LARGE SCALE GENOMIC DNA]</scope>
    <source>
        <strain evidence="9 10">DSM 100995</strain>
    </source>
</reference>
<dbReference type="PANTHER" id="PTHR30576:SF0">
    <property type="entry name" value="UNDECAPRENYL-PHOSPHATE N-ACETYLGALACTOSAMINYL 1-PHOSPHATE TRANSFERASE-RELATED"/>
    <property type="match status" value="1"/>
</dbReference>
<evidence type="ECO:0000259" key="8">
    <source>
        <dbReference type="Pfam" id="PF02397"/>
    </source>
</evidence>
<dbReference type="PANTHER" id="PTHR30576">
    <property type="entry name" value="COLANIC BIOSYNTHESIS UDP-GLUCOSE LIPID CARRIER TRANSFERASE"/>
    <property type="match status" value="1"/>
</dbReference>
<dbReference type="InterPro" id="IPR003362">
    <property type="entry name" value="Bact_transf"/>
</dbReference>
<comment type="subcellular location">
    <subcellularLocation>
        <location evidence="1">Membrane</location>
        <topology evidence="1">Multi-pass membrane protein</topology>
    </subcellularLocation>
</comment>
<accession>A0ABR6I9H3</accession>
<keyword evidence="5 7" id="KW-1133">Transmembrane helix</keyword>
<dbReference type="NCBIfam" id="TIGR03025">
    <property type="entry name" value="EPS_sugtrans"/>
    <property type="match status" value="1"/>
</dbReference>
<keyword evidence="4 7" id="KW-0812">Transmembrane</keyword>
<evidence type="ECO:0000256" key="6">
    <source>
        <dbReference type="ARBA" id="ARBA00023136"/>
    </source>
</evidence>
<proteinExistence type="inferred from homology"/>
<keyword evidence="6 7" id="KW-0472">Membrane</keyword>
<feature type="transmembrane region" description="Helical" evidence="7">
    <location>
        <begin position="162"/>
        <end position="182"/>
    </location>
</feature>
<gene>
    <name evidence="9" type="ORF">GGR35_002314</name>
</gene>
<evidence type="ECO:0000256" key="4">
    <source>
        <dbReference type="ARBA" id="ARBA00022692"/>
    </source>
</evidence>
<sequence>MLFTYMLFVALIVIERSFIFTVLDYIRKKGFNNKQILVIGNDDVARRMEKSFMKHPEYGYNFTKNLSEEALANFTKQGLFDHILETNVSEIFICYTALDQDFLKSLVDFGDQNSIKIKFVPDLLLENSKATIINYGNLPVIQLSGGMELSFKIVVFKRCFDVLFSLAVMIPGLPVFVLLTLITKLTSKGPVFYAQERIGKNNKPFRIYKFRSMHVNSEKLGPQLSRDHDPRITKWGRVIRKSRLDELPQFWNVLKGDMSVVGPRPERQFFIEQLMQRSPNYKKLLRLKPGLTSMGQVNYGYAENVDQMCNRVRYDLLYLNNINFNSEMGVILKTIKVMAQLKGK</sequence>
<evidence type="ECO:0000256" key="7">
    <source>
        <dbReference type="SAM" id="Phobius"/>
    </source>
</evidence>
<evidence type="ECO:0000313" key="9">
    <source>
        <dbReference type="EMBL" id="MBB3969701.1"/>
    </source>
</evidence>
<dbReference type="Pfam" id="PF02397">
    <property type="entry name" value="Bac_transf"/>
    <property type="match status" value="1"/>
</dbReference>
<evidence type="ECO:0000256" key="2">
    <source>
        <dbReference type="ARBA" id="ARBA00006464"/>
    </source>
</evidence>